<dbReference type="InterPro" id="IPR051139">
    <property type="entry name" value="Mediator_complx_sub13"/>
</dbReference>
<sequence length="915" mass="98426">MTHQSHQTNGASLEDCHTNFFALTDLCGIKWRKFVNNERPNASSDPLDDPILRSYSRCMQADILCVWRRVQSTRQDNSDPSAMFDVNTSKVHPPLSLAAAKELWIFWYGEEPDLADLVDAELLKVADNQMMWNGTWERGLTYECRSLLFKALHNLIERFVLTKDIVRFGKWFVQPCTSNERIFGRSSQHLSFSFTFFVHGDTVCASIDLREHPAVRPLTKEHLTEAAAAFAAAASNANSPEQQTSPNSPNAAAAHAAEGIKNENASSNNNNNNNNNTSNNNSNNNSSSSNNNNNSNSVNPKPRKVILAPFGMAATLTGNSYKTNDPMAEKILDDWASFFPLCNKENSDVPPVVEVIAGGHKMYHPSIYVLVTDLDDMEEMEAAASQKCPLGTSSSAEAAALAALSSANQTTSCSGGGGGGNTHNNHSYNDSRKPLMENFSNNKLPTINGTKSSLAHMVERLKIDRSKVQPYYDTQTRNFTCNTTNIHAPPQAACEMPERAWQDCVTNVLHVQHSLNGTILSTSSSSNSLAANTNNSSTSNTTSSNTSTTSAVTTTTSSSGINNNDNNATTSEGMDQTDNVSNSVDIKPNTSTLSQKQQQQQIWGFVDPTQKAPCICTKSLTSSQTPSSGQTPGHGTPLQGGISSYSRNSLIDCMPIPSVGSPGTPAASPHPNSALSQPTSVPPADQLLSMSPRAPTSVSNLQQPPTPIDHLLDKNTPAPTPTDQHDNKSITASPYVHPTPSVEPPPSVEGMHNTIGGGGVGGNMGPGSVPPPSSVGRCTPTPQQQQQHQQCGSISVKKFDLQPASLPTPLNNANMHMSGNATSSNCPTNNSIDIKLESTANSNNINNPNCIMNSSVLPNNNVNRNESPLSSATNAMQNFLNLYKPPKINVKDIDSVANEDCLKLDVLYDFTVQNA</sequence>
<feature type="region of interest" description="Disordered" evidence="8">
    <location>
        <begin position="523"/>
        <end position="599"/>
    </location>
</feature>
<proteinExistence type="inferred from homology"/>
<gene>
    <name evidence="10" type="ORF">FF38_04716</name>
</gene>
<feature type="compositionally biased region" description="Low complexity" evidence="8">
    <location>
        <begin position="523"/>
        <end position="571"/>
    </location>
</feature>
<feature type="compositionally biased region" description="Polar residues" evidence="8">
    <location>
        <begin position="240"/>
        <end position="250"/>
    </location>
</feature>
<evidence type="ECO:0000313" key="10">
    <source>
        <dbReference type="EMBL" id="KNC33124.1"/>
    </source>
</evidence>
<feature type="compositionally biased region" description="Low complexity" evidence="8">
    <location>
        <begin position="621"/>
        <end position="633"/>
    </location>
</feature>
<evidence type="ECO:0000256" key="7">
    <source>
        <dbReference type="ARBA" id="ARBA00023242"/>
    </source>
</evidence>
<feature type="region of interest" description="Disordered" evidence="8">
    <location>
        <begin position="232"/>
        <end position="302"/>
    </location>
</feature>
<dbReference type="AlphaFoldDB" id="A0A0L0CNU1"/>
<accession>A0A0L0CNU1</accession>
<dbReference type="Proteomes" id="UP000037069">
    <property type="component" value="Unassembled WGS sequence"/>
</dbReference>
<keyword evidence="5" id="KW-0805">Transcription regulation</keyword>
<feature type="compositionally biased region" description="Polar residues" evidence="8">
    <location>
        <begin position="670"/>
        <end position="679"/>
    </location>
</feature>
<dbReference type="GO" id="GO:0003713">
    <property type="term" value="F:transcription coactivator activity"/>
    <property type="evidence" value="ECO:0007669"/>
    <property type="project" value="TreeGrafter"/>
</dbReference>
<evidence type="ECO:0000256" key="2">
    <source>
        <dbReference type="ARBA" id="ARBA00009354"/>
    </source>
</evidence>
<comment type="caution">
    <text evidence="10">The sequence shown here is derived from an EMBL/GenBank/DDBJ whole genome shotgun (WGS) entry which is preliminary data.</text>
</comment>
<feature type="compositionally biased region" description="Low complexity" evidence="8">
    <location>
        <begin position="251"/>
        <end position="299"/>
    </location>
</feature>
<reference evidence="10 11" key="1">
    <citation type="journal article" date="2015" name="Nat. Commun.">
        <title>Lucilia cuprina genome unlocks parasitic fly biology to underpin future interventions.</title>
        <authorList>
            <person name="Anstead C.A."/>
            <person name="Korhonen P.K."/>
            <person name="Young N.D."/>
            <person name="Hall R.S."/>
            <person name="Jex A.R."/>
            <person name="Murali S.C."/>
            <person name="Hughes D.S."/>
            <person name="Lee S.F."/>
            <person name="Perry T."/>
            <person name="Stroehlein A.J."/>
            <person name="Ansell B.R."/>
            <person name="Breugelmans B."/>
            <person name="Hofmann A."/>
            <person name="Qu J."/>
            <person name="Dugan S."/>
            <person name="Lee S.L."/>
            <person name="Chao H."/>
            <person name="Dinh H."/>
            <person name="Han Y."/>
            <person name="Doddapaneni H.V."/>
            <person name="Worley K.C."/>
            <person name="Muzny D.M."/>
            <person name="Ioannidis P."/>
            <person name="Waterhouse R.M."/>
            <person name="Zdobnov E.M."/>
            <person name="James P.J."/>
            <person name="Bagnall N.H."/>
            <person name="Kotze A.C."/>
            <person name="Gibbs R.A."/>
            <person name="Richards S."/>
            <person name="Batterham P."/>
            <person name="Gasser R.B."/>
        </authorList>
    </citation>
    <scope>NUCLEOTIDE SEQUENCE [LARGE SCALE GENOMIC DNA]</scope>
    <source>
        <strain evidence="10 11">LS</strain>
        <tissue evidence="10">Full body</tissue>
    </source>
</reference>
<dbReference type="STRING" id="7375.A0A0L0CNU1"/>
<keyword evidence="11" id="KW-1185">Reference proteome</keyword>
<protein>
    <recommendedName>
        <fullName evidence="3">Mediator of RNA polymerase II transcription subunit 13</fullName>
    </recommendedName>
</protein>
<feature type="compositionally biased region" description="Polar residues" evidence="8">
    <location>
        <begin position="572"/>
        <end position="594"/>
    </location>
</feature>
<evidence type="ECO:0000313" key="11">
    <source>
        <dbReference type="Proteomes" id="UP000037069"/>
    </source>
</evidence>
<comment type="similarity">
    <text evidence="2">Belongs to the Mediator complex subunit 13 family.</text>
</comment>
<keyword evidence="6" id="KW-0804">Transcription</keyword>
<dbReference type="EMBL" id="JRES01000234">
    <property type="protein sequence ID" value="KNC33124.1"/>
    <property type="molecule type" value="Genomic_DNA"/>
</dbReference>
<comment type="subcellular location">
    <subcellularLocation>
        <location evidence="1">Nucleus</location>
    </subcellularLocation>
</comment>
<dbReference type="GO" id="GO:0045944">
    <property type="term" value="P:positive regulation of transcription by RNA polymerase II"/>
    <property type="evidence" value="ECO:0007669"/>
    <property type="project" value="TreeGrafter"/>
</dbReference>
<dbReference type="PANTHER" id="PTHR48249:SF3">
    <property type="entry name" value="MEDIATOR OF RNA POLYMERASE II TRANSCRIPTION SUBUNIT 13"/>
    <property type="match status" value="1"/>
</dbReference>
<feature type="region of interest" description="Disordered" evidence="8">
    <location>
        <begin position="758"/>
        <end position="793"/>
    </location>
</feature>
<feature type="region of interest" description="Disordered" evidence="8">
    <location>
        <begin position="620"/>
        <end position="746"/>
    </location>
</feature>
<dbReference type="InterPro" id="IPR021643">
    <property type="entry name" value="Mediator_Med13_N"/>
</dbReference>
<evidence type="ECO:0000259" key="9">
    <source>
        <dbReference type="Pfam" id="PF11597"/>
    </source>
</evidence>
<evidence type="ECO:0000256" key="8">
    <source>
        <dbReference type="SAM" id="MobiDB-lite"/>
    </source>
</evidence>
<evidence type="ECO:0000256" key="4">
    <source>
        <dbReference type="ARBA" id="ARBA00022491"/>
    </source>
</evidence>
<feature type="domain" description="Mediator complex subunit Med13 N-terminal" evidence="9">
    <location>
        <begin position="12"/>
        <end position="227"/>
    </location>
</feature>
<evidence type="ECO:0000256" key="5">
    <source>
        <dbReference type="ARBA" id="ARBA00023015"/>
    </source>
</evidence>
<name>A0A0L0CNU1_LUCCU</name>
<dbReference type="GO" id="GO:0016592">
    <property type="term" value="C:mediator complex"/>
    <property type="evidence" value="ECO:0007669"/>
    <property type="project" value="TreeGrafter"/>
</dbReference>
<keyword evidence="4" id="KW-0678">Repressor</keyword>
<evidence type="ECO:0000256" key="3">
    <source>
        <dbReference type="ARBA" id="ARBA00019618"/>
    </source>
</evidence>
<evidence type="ECO:0000256" key="6">
    <source>
        <dbReference type="ARBA" id="ARBA00023163"/>
    </source>
</evidence>
<dbReference type="Pfam" id="PF11597">
    <property type="entry name" value="Med13_N"/>
    <property type="match status" value="1"/>
</dbReference>
<feature type="compositionally biased region" description="Polar residues" evidence="8">
    <location>
        <begin position="694"/>
        <end position="703"/>
    </location>
</feature>
<organism evidence="10 11">
    <name type="scientific">Lucilia cuprina</name>
    <name type="common">Green bottle fly</name>
    <name type="synonym">Australian sheep blowfly</name>
    <dbReference type="NCBI Taxonomy" id="7375"/>
    <lineage>
        <taxon>Eukaryota</taxon>
        <taxon>Metazoa</taxon>
        <taxon>Ecdysozoa</taxon>
        <taxon>Arthropoda</taxon>
        <taxon>Hexapoda</taxon>
        <taxon>Insecta</taxon>
        <taxon>Pterygota</taxon>
        <taxon>Neoptera</taxon>
        <taxon>Endopterygota</taxon>
        <taxon>Diptera</taxon>
        <taxon>Brachycera</taxon>
        <taxon>Muscomorpha</taxon>
        <taxon>Oestroidea</taxon>
        <taxon>Calliphoridae</taxon>
        <taxon>Luciliinae</taxon>
        <taxon>Lucilia</taxon>
    </lineage>
</organism>
<evidence type="ECO:0000256" key="1">
    <source>
        <dbReference type="ARBA" id="ARBA00004123"/>
    </source>
</evidence>
<dbReference type="OrthoDB" id="103819at2759"/>
<dbReference type="PANTHER" id="PTHR48249">
    <property type="entry name" value="MEDIATOR OF RNA POLYMERASE II TRANSCRIPTION SUBUNIT 13"/>
    <property type="match status" value="1"/>
</dbReference>
<keyword evidence="7" id="KW-0539">Nucleus</keyword>
<feature type="region of interest" description="Disordered" evidence="8">
    <location>
        <begin position="411"/>
        <end position="433"/>
    </location>
</feature>
<feature type="non-terminal residue" evidence="10">
    <location>
        <position position="915"/>
    </location>
</feature>